<protein>
    <submittedName>
        <fullName evidence="1">Uncharacterized protein</fullName>
    </submittedName>
</protein>
<evidence type="ECO:0000313" key="3">
    <source>
        <dbReference type="Proteomes" id="UP000193925"/>
    </source>
</evidence>
<reference evidence="2 3" key="3">
    <citation type="submission" date="2017-03" db="EMBL/GenBank/DDBJ databases">
        <authorList>
            <person name="Regsiter A."/>
            <person name="William W."/>
        </authorList>
    </citation>
    <scope>NUCLEOTIDE SEQUENCE [LARGE SCALE GENOMIC DNA]</scope>
    <source>
        <strain evidence="2">PRJEB5721</strain>
    </source>
</reference>
<gene>
    <name evidence="2" type="ORF">AFERRI_20255</name>
    <name evidence="1" type="ORF">AFERRI_600143</name>
</gene>
<proteinExistence type="predicted"/>
<dbReference type="PANTHER" id="PTHR35810">
    <property type="entry name" value="CYTOPLASMIC PROTEIN-RELATED"/>
    <property type="match status" value="1"/>
</dbReference>
<dbReference type="EMBL" id="LT841305">
    <property type="protein sequence ID" value="SMH65473.1"/>
    <property type="molecule type" value="Genomic_DNA"/>
</dbReference>
<accession>A0A060UTI3</accession>
<dbReference type="PIRSF" id="PIRSF015268">
    <property type="entry name" value="Virulence_RhuM"/>
    <property type="match status" value="1"/>
</dbReference>
<dbReference type="Pfam" id="PF13310">
    <property type="entry name" value="Virulence_RhuM"/>
    <property type="match status" value="1"/>
</dbReference>
<reference evidence="1" key="1">
    <citation type="submission" date="2014-03" db="EMBL/GenBank/DDBJ databases">
        <authorList>
            <person name="Genoscope - CEA"/>
        </authorList>
    </citation>
    <scope>NUCLEOTIDE SEQUENCE [LARGE SCALE GENOMIC DNA]</scope>
    <source>
        <strain evidence="1">CF27</strain>
    </source>
</reference>
<name>A0A060UTI3_9PROT</name>
<sequence length="362" mass="41568">MTNKDNPVEMQSLEGTEAPFLLYAGDDEKVHVRVLIHAETLWLPQRLMAELFQTTPDNIGLHLRNIYAEGELAEKATAEDFSVVQNEGGRAVRRTLKHYSLDAIIAVGYRVSSKRATQFRIWATQILKEYIRKGFVLDDERLKQGKQVFGEDYFLELLERVRSIRASERRIYQQITDIFAECSVDYDPRSDVTQTFYAMVQNKFHYAITGQTAAEIIHSKTDHTAPHAGLLTWKNAPHGRVLASDVTIAKNYLSEQEIKRLERTISSFFDYIENIIENRVQMNMADMAASVDKFLSFNEYEVLTHKGNVSKTQADQRALAEYAEFNRTLKIESDFDRVLKATKALGDKSQKSVRKGRESKKQ</sequence>
<organism evidence="1">
    <name type="scientific">Acidithiobacillus ferrivorans</name>
    <dbReference type="NCBI Taxonomy" id="160808"/>
    <lineage>
        <taxon>Bacteria</taxon>
        <taxon>Pseudomonadati</taxon>
        <taxon>Pseudomonadota</taxon>
        <taxon>Acidithiobacillia</taxon>
        <taxon>Acidithiobacillales</taxon>
        <taxon>Acidithiobacillaceae</taxon>
        <taxon>Acidithiobacillus</taxon>
    </lineage>
</organism>
<dbReference type="PANTHER" id="PTHR35810:SF1">
    <property type="entry name" value="CYTOPLASMIC PROTEIN"/>
    <property type="match status" value="1"/>
</dbReference>
<reference evidence="1" key="2">
    <citation type="submission" date="2014-07" db="EMBL/GenBank/DDBJ databases">
        <title>Initial genome analysis of the psychrotolerant acidophile Acidithiobacillus ferrivorans CF27: insights into iron and sulfur oxidation pathways and into biofilm formation.</title>
        <authorList>
            <person name="Talla E."/>
            <person name="Hedrich S."/>
            <person name="Mangenot S."/>
            <person name="Ji B."/>
            <person name="Johnson D.B."/>
            <person name="Barbe V."/>
            <person name="Bonnefoy V."/>
        </authorList>
    </citation>
    <scope>NUCLEOTIDE SEQUENCE [LARGE SCALE GENOMIC DNA]</scope>
    <source>
        <strain evidence="1">CF27</strain>
    </source>
</reference>
<keyword evidence="3" id="KW-1185">Reference proteome</keyword>
<dbReference type="AlphaFoldDB" id="A0A060UTI3"/>
<evidence type="ECO:0000313" key="1">
    <source>
        <dbReference type="EMBL" id="CDQ11917.1"/>
    </source>
</evidence>
<evidence type="ECO:0000313" key="2">
    <source>
        <dbReference type="EMBL" id="SMH65473.1"/>
    </source>
</evidence>
<dbReference type="EMBL" id="CCCS020000057">
    <property type="protein sequence ID" value="CDQ11917.1"/>
    <property type="molecule type" value="Genomic_DNA"/>
</dbReference>
<dbReference type="Proteomes" id="UP000193925">
    <property type="component" value="Chromosome AFERRI"/>
</dbReference>
<dbReference type="InterPro" id="IPR011204">
    <property type="entry name" value="Virulence_RhuM-like"/>
</dbReference>